<name>A0A4R6LRW6_9FIRM</name>
<evidence type="ECO:0000313" key="3">
    <source>
        <dbReference type="Proteomes" id="UP000295064"/>
    </source>
</evidence>
<evidence type="ECO:0000313" key="2">
    <source>
        <dbReference type="EMBL" id="TDO91329.1"/>
    </source>
</evidence>
<sequence>MLNKKSKVVLSILITLLFLVSGISMAAYQPTREYEGTTISYYSFPHGPDYNRNLKKVLDKFKELTGIEVEITMLSWGEGNRNILSAIAAGDAPDVMYTTPSRALPIITFGDNVIEPLDDYIDKELKEEIVFNEALENYKFGGTTYALGHYGDPHQFAANLDVLRESGVEESYIEKMTNPDKKWTWDDWIYMMEKATRDTNGDGNIDQWGLSYPGGANNASPFLHFYWNTGGKVVDTEGNIGIGGEETLLVLKFFEEMLNKGLLIDGVANMSASESDNAVFESKSAFNYTFPPEIYIARDESGEELPEVVPVYPPESPTGKRGSFFAWNGVMMSARSENKGAAWELIKYLTISDEYKEMIAKATGKLTPVTTESDIQELIKEEYRGLLNIALDASSRGWYLRHEPAHPASGRIVRAYNSAVQNVLSGNMNAEEATNWLKEEAKAAVEEVE</sequence>
<dbReference type="SUPFAM" id="SSF53850">
    <property type="entry name" value="Periplasmic binding protein-like II"/>
    <property type="match status" value="1"/>
</dbReference>
<proteinExistence type="predicted"/>
<dbReference type="PANTHER" id="PTHR43649">
    <property type="entry name" value="ARABINOSE-BINDING PROTEIN-RELATED"/>
    <property type="match status" value="1"/>
</dbReference>
<dbReference type="Gene3D" id="3.40.190.10">
    <property type="entry name" value="Periplasmic binding protein-like II"/>
    <property type="match status" value="1"/>
</dbReference>
<dbReference type="Proteomes" id="UP000295064">
    <property type="component" value="Unassembled WGS sequence"/>
</dbReference>
<dbReference type="InterPro" id="IPR006059">
    <property type="entry name" value="SBP"/>
</dbReference>
<dbReference type="AlphaFoldDB" id="A0A4R6LRW6"/>
<dbReference type="OrthoDB" id="383937at2"/>
<reference evidence="2 3" key="1">
    <citation type="submission" date="2019-03" db="EMBL/GenBank/DDBJ databases">
        <title>Subsurface microbial communities from deep shales in Ohio and West Virginia, USA.</title>
        <authorList>
            <person name="Wrighton K."/>
        </authorList>
    </citation>
    <scope>NUCLEOTIDE SEQUENCE [LARGE SCALE GENOMIC DNA]</scope>
    <source>
        <strain evidence="2 3">MA284_T2</strain>
    </source>
</reference>
<evidence type="ECO:0000256" key="1">
    <source>
        <dbReference type="SAM" id="SignalP"/>
    </source>
</evidence>
<keyword evidence="1" id="KW-0732">Signal</keyword>
<dbReference type="EMBL" id="SNWX01000009">
    <property type="protein sequence ID" value="TDO91329.1"/>
    <property type="molecule type" value="Genomic_DNA"/>
</dbReference>
<accession>A0A4R6LRW6</accession>
<gene>
    <name evidence="2" type="ORF">DFR79_10977</name>
</gene>
<comment type="caution">
    <text evidence="2">The sequence shown here is derived from an EMBL/GenBank/DDBJ whole genome shotgun (WGS) entry which is preliminary data.</text>
</comment>
<protein>
    <submittedName>
        <fullName evidence="2">ABC-type glycerol-3-phosphate transport system substrate-binding protein</fullName>
    </submittedName>
</protein>
<organism evidence="2 3">
    <name type="scientific">Halanaerobium saccharolyticum</name>
    <dbReference type="NCBI Taxonomy" id="43595"/>
    <lineage>
        <taxon>Bacteria</taxon>
        <taxon>Bacillati</taxon>
        <taxon>Bacillota</taxon>
        <taxon>Clostridia</taxon>
        <taxon>Halanaerobiales</taxon>
        <taxon>Halanaerobiaceae</taxon>
        <taxon>Halanaerobium</taxon>
    </lineage>
</organism>
<dbReference type="PANTHER" id="PTHR43649:SF12">
    <property type="entry name" value="DIACETYLCHITOBIOSE BINDING PROTEIN DASA"/>
    <property type="match status" value="1"/>
</dbReference>
<feature type="chain" id="PRO_5020260049" evidence="1">
    <location>
        <begin position="27"/>
        <end position="449"/>
    </location>
</feature>
<dbReference type="RefSeq" id="WP_133514888.1">
    <property type="nucleotide sequence ID" value="NZ_SNWX01000009.1"/>
</dbReference>
<feature type="signal peptide" evidence="1">
    <location>
        <begin position="1"/>
        <end position="26"/>
    </location>
</feature>
<dbReference type="Pfam" id="PF01547">
    <property type="entry name" value="SBP_bac_1"/>
    <property type="match status" value="1"/>
</dbReference>
<dbReference type="InterPro" id="IPR050490">
    <property type="entry name" value="Bact_solute-bd_prot1"/>
</dbReference>